<accession>A0A4Y2GGI5</accession>
<dbReference type="EMBL" id="BGPR01254561">
    <property type="protein sequence ID" value="GBM52713.1"/>
    <property type="molecule type" value="Genomic_DNA"/>
</dbReference>
<proteinExistence type="predicted"/>
<evidence type="ECO:0000313" key="2">
    <source>
        <dbReference type="EMBL" id="GBM52705.1"/>
    </source>
</evidence>
<evidence type="ECO:0000313" key="1">
    <source>
        <dbReference type="EMBL" id="GBM52610.1"/>
    </source>
</evidence>
<comment type="caution">
    <text evidence="3">The sequence shown here is derived from an EMBL/GenBank/DDBJ whole genome shotgun (WGS) entry which is preliminary data.</text>
</comment>
<organism evidence="3 5">
    <name type="scientific">Araneus ventricosus</name>
    <name type="common">Orbweaver spider</name>
    <name type="synonym">Epeira ventricosa</name>
    <dbReference type="NCBI Taxonomy" id="182803"/>
    <lineage>
        <taxon>Eukaryota</taxon>
        <taxon>Metazoa</taxon>
        <taxon>Ecdysozoa</taxon>
        <taxon>Arthropoda</taxon>
        <taxon>Chelicerata</taxon>
        <taxon>Arachnida</taxon>
        <taxon>Araneae</taxon>
        <taxon>Araneomorphae</taxon>
        <taxon>Entelegynae</taxon>
        <taxon>Araneoidea</taxon>
        <taxon>Araneidae</taxon>
        <taxon>Araneus</taxon>
    </lineage>
</organism>
<name>A0A4Y2GGI5_ARAVE</name>
<evidence type="ECO:0000313" key="3">
    <source>
        <dbReference type="EMBL" id="GBM52713.1"/>
    </source>
</evidence>
<dbReference type="EMBL" id="BGPR01254592">
    <property type="protein sequence ID" value="GBM52801.1"/>
    <property type="molecule type" value="Genomic_DNA"/>
</dbReference>
<keyword evidence="5" id="KW-1185">Reference proteome</keyword>
<dbReference type="Proteomes" id="UP000499080">
    <property type="component" value="Unassembled WGS sequence"/>
</dbReference>
<dbReference type="EMBL" id="BGPR01254528">
    <property type="protein sequence ID" value="GBM52610.1"/>
    <property type="molecule type" value="Genomic_DNA"/>
</dbReference>
<protein>
    <submittedName>
        <fullName evidence="3">Uncharacterized protein</fullName>
    </submittedName>
</protein>
<evidence type="ECO:0000313" key="4">
    <source>
        <dbReference type="EMBL" id="GBM52801.1"/>
    </source>
</evidence>
<dbReference type="EMBL" id="BGPR01254559">
    <property type="protein sequence ID" value="GBM52705.1"/>
    <property type="molecule type" value="Genomic_DNA"/>
</dbReference>
<dbReference type="AlphaFoldDB" id="A0A4Y2GGI5"/>
<sequence length="104" mass="11965">MNYSSGIVIKASIHLEKQNSLTYLIPYVFLFPPLSTLVSCTPKWSFAYPQRHAYHRLGASNLRQDMAEEHESEKEGNGFYPLTVFLTNIVQKLLDRCALSNEER</sequence>
<reference evidence="3 5" key="1">
    <citation type="journal article" date="2019" name="Sci. Rep.">
        <title>Orb-weaving spider Araneus ventricosus genome elucidates the spidroin gene catalogue.</title>
        <authorList>
            <person name="Kono N."/>
            <person name="Nakamura H."/>
            <person name="Ohtoshi R."/>
            <person name="Moran D.A.P."/>
            <person name="Shinohara A."/>
            <person name="Yoshida Y."/>
            <person name="Fujiwara M."/>
            <person name="Mori M."/>
            <person name="Tomita M."/>
            <person name="Arakawa K."/>
        </authorList>
    </citation>
    <scope>NUCLEOTIDE SEQUENCE [LARGE SCALE GENOMIC DNA]</scope>
</reference>
<evidence type="ECO:0000313" key="5">
    <source>
        <dbReference type="Proteomes" id="UP000499080"/>
    </source>
</evidence>
<gene>
    <name evidence="4" type="ORF">AVEN_122466_1</name>
    <name evidence="1" type="ORF">AVEN_244087_1</name>
    <name evidence="2" type="ORF">AVEN_54886_1</name>
    <name evidence="3" type="ORF">AVEN_55641_1</name>
</gene>